<reference evidence="3 4" key="2">
    <citation type="submission" date="2021-10" db="EMBL/GenBank/DDBJ databases">
        <authorList>
            <person name="Piombo E."/>
        </authorList>
    </citation>
    <scope>NUCLEOTIDE SEQUENCE [LARGE SCALE GENOMIC DNA]</scope>
</reference>
<feature type="region of interest" description="Disordered" evidence="1">
    <location>
        <begin position="1"/>
        <end position="29"/>
    </location>
</feature>
<proteinExistence type="predicted"/>
<evidence type="ECO:0000313" key="4">
    <source>
        <dbReference type="Proteomes" id="UP000754883"/>
    </source>
</evidence>
<dbReference type="Proteomes" id="UP000754883">
    <property type="component" value="Unassembled WGS sequence"/>
</dbReference>
<dbReference type="AlphaFoldDB" id="A0A9N9Y178"/>
<keyword evidence="2" id="KW-1133">Transmembrane helix</keyword>
<keyword evidence="2" id="KW-0812">Transmembrane</keyword>
<comment type="caution">
    <text evidence="3">The sequence shown here is derived from an EMBL/GenBank/DDBJ whole genome shotgun (WGS) entry which is preliminary data.</text>
</comment>
<evidence type="ECO:0000313" key="3">
    <source>
        <dbReference type="EMBL" id="CAG9980896.1"/>
    </source>
</evidence>
<organism evidence="3 4">
    <name type="scientific">Clonostachys byssicola</name>
    <dbReference type="NCBI Taxonomy" id="160290"/>
    <lineage>
        <taxon>Eukaryota</taxon>
        <taxon>Fungi</taxon>
        <taxon>Dikarya</taxon>
        <taxon>Ascomycota</taxon>
        <taxon>Pezizomycotina</taxon>
        <taxon>Sordariomycetes</taxon>
        <taxon>Hypocreomycetidae</taxon>
        <taxon>Hypocreales</taxon>
        <taxon>Bionectriaceae</taxon>
        <taxon>Clonostachys</taxon>
    </lineage>
</organism>
<feature type="transmembrane region" description="Helical" evidence="2">
    <location>
        <begin position="187"/>
        <end position="207"/>
    </location>
</feature>
<keyword evidence="4" id="KW-1185">Reference proteome</keyword>
<reference evidence="4" key="1">
    <citation type="submission" date="2019-06" db="EMBL/GenBank/DDBJ databases">
        <authorList>
            <person name="Broberg M."/>
        </authorList>
    </citation>
    <scope>NUCLEOTIDE SEQUENCE [LARGE SCALE GENOMIC DNA]</scope>
</reference>
<protein>
    <submittedName>
        <fullName evidence="3">Uncharacterized protein</fullName>
    </submittedName>
</protein>
<evidence type="ECO:0000256" key="1">
    <source>
        <dbReference type="SAM" id="MobiDB-lite"/>
    </source>
</evidence>
<dbReference type="OrthoDB" id="5149734at2759"/>
<dbReference type="EMBL" id="CABFNO020001320">
    <property type="protein sequence ID" value="CAG9980896.1"/>
    <property type="molecule type" value="Genomic_DNA"/>
</dbReference>
<evidence type="ECO:0000256" key="2">
    <source>
        <dbReference type="SAM" id="Phobius"/>
    </source>
</evidence>
<sequence length="214" mass="23111">MAANTPPTVLPHASHGGHPTTVGPSLSNNPTITLDQATRKLISIKPPGSTDWHGVCALNCQQTDNFISVEAMRKMGLPVEASGQYKCDWMLNNDGVVRAGTFQAVSGLGVDVAFGVNCLDDYPAPATPISIFATPHSQSNIPLTGLNTTGQPSIDGHPARRESHDRYGNMRNQKQRYQDAPMFLGPYGGHMLWPILGCLALGGFYLWQKTRATR</sequence>
<keyword evidence="2" id="KW-0472">Membrane</keyword>
<gene>
    <name evidence="3" type="ORF">CBYS24578_00018447</name>
</gene>
<accession>A0A9N9Y178</accession>
<name>A0A9N9Y178_9HYPO</name>